<dbReference type="AlphaFoldDB" id="A0AAJ6BHE5"/>
<dbReference type="InterPro" id="IPR011042">
    <property type="entry name" value="6-blade_b-propeller_TolB-like"/>
</dbReference>
<accession>A0AAJ6BHE5</accession>
<sequence>MYTFFPGRSFSLQWLILPLLILCCHACTKFDEELDVQNSESGVVRVVRNGLTINAAKIDETITVYAKIGNPRAAIQWYVADAMATVTSHGSGMKTISVNDGGFQTFLMDTFNIVIPRNAKVGAGSVYFSIDGEVKPALAFTVVKPDILVPNKVLVEPYFITYSDSVLRTDGSGLYDYIFPSTLKDGVQLEAVVKRALKLTYDRDRQAFFFLDNLTASSGVNSLVIRMLKDGVVTTIAGGGTDFRASQGNQLMIRGDFYSGGSGPDMVMGPDHKLYFVNLYTKTRVAPTNGEAWSLIQRIDPETGVVERVIGGTRLAIPHSNRTTDDYRGIVDGYKDTAMICMPQSLTFDPSGNLYFLDGKTMGNGQVMRKLDKEGILTTIVGKVKLAYTLRADPADGVVKHYVSFTEYSQLVEGYGDEVRLTGVKNMARAGNGKFYISSTNTVIEVNPDRREAAIVLKASGTNAGPLTGTFKEVDLRLVSTLDVDFDGNLLFGNTEIYKMDLQEETVSLIAGGRNAIDARTAMRQVQQGATAILGNLDRITFDQFGNLYAGFSYTIPNVDVVISKINIER</sequence>
<feature type="chain" id="PRO_5042472583" evidence="1">
    <location>
        <begin position="27"/>
        <end position="570"/>
    </location>
</feature>
<protein>
    <submittedName>
        <fullName evidence="2">Uncharacterized protein</fullName>
    </submittedName>
</protein>
<proteinExistence type="predicted"/>
<name>A0AAJ6BHE5_9BACT</name>
<keyword evidence="1" id="KW-0732">Signal</keyword>
<feature type="signal peptide" evidence="1">
    <location>
        <begin position="1"/>
        <end position="26"/>
    </location>
</feature>
<dbReference type="EMBL" id="CP119311">
    <property type="protein sequence ID" value="WEK36202.1"/>
    <property type="molecule type" value="Genomic_DNA"/>
</dbReference>
<evidence type="ECO:0000256" key="1">
    <source>
        <dbReference type="SAM" id="SignalP"/>
    </source>
</evidence>
<dbReference type="Proteomes" id="UP001220610">
    <property type="component" value="Chromosome"/>
</dbReference>
<evidence type="ECO:0000313" key="3">
    <source>
        <dbReference type="Proteomes" id="UP001220610"/>
    </source>
</evidence>
<evidence type="ECO:0000313" key="2">
    <source>
        <dbReference type="EMBL" id="WEK36202.1"/>
    </source>
</evidence>
<reference evidence="2" key="1">
    <citation type="submission" date="2023-03" db="EMBL/GenBank/DDBJ databases">
        <title>Andean soil-derived lignocellulolytic bacterial consortium as a source of novel taxa and putative plastic-active enzymes.</title>
        <authorList>
            <person name="Diaz-Garcia L."/>
            <person name="Chuvochina M."/>
            <person name="Feuerriegel G."/>
            <person name="Bunk B."/>
            <person name="Sproer C."/>
            <person name="Streit W.R."/>
            <person name="Rodriguez L.M."/>
            <person name="Overmann J."/>
            <person name="Jimenez D.J."/>
        </authorList>
    </citation>
    <scope>NUCLEOTIDE SEQUENCE</scope>
    <source>
        <strain evidence="2">MAG 7</strain>
    </source>
</reference>
<gene>
    <name evidence="2" type="ORF">P0Y53_01700</name>
</gene>
<dbReference type="SUPFAM" id="SSF63829">
    <property type="entry name" value="Calcium-dependent phosphotriesterase"/>
    <property type="match status" value="1"/>
</dbReference>
<organism evidence="2 3">
    <name type="scientific">Candidatus Pseudobacter hemicellulosilyticus</name>
    <dbReference type="NCBI Taxonomy" id="3121375"/>
    <lineage>
        <taxon>Bacteria</taxon>
        <taxon>Pseudomonadati</taxon>
        <taxon>Bacteroidota</taxon>
        <taxon>Chitinophagia</taxon>
        <taxon>Chitinophagales</taxon>
        <taxon>Chitinophagaceae</taxon>
        <taxon>Pseudobacter</taxon>
    </lineage>
</organism>
<dbReference type="Gene3D" id="2.120.10.30">
    <property type="entry name" value="TolB, C-terminal domain"/>
    <property type="match status" value="1"/>
</dbReference>